<organism evidence="1 2">
    <name type="scientific">Rangifer tarandus platyrhynchus</name>
    <name type="common">Svalbard reindeer</name>
    <dbReference type="NCBI Taxonomy" id="3082113"/>
    <lineage>
        <taxon>Eukaryota</taxon>
        <taxon>Metazoa</taxon>
        <taxon>Chordata</taxon>
        <taxon>Craniata</taxon>
        <taxon>Vertebrata</taxon>
        <taxon>Euteleostomi</taxon>
        <taxon>Mammalia</taxon>
        <taxon>Eutheria</taxon>
        <taxon>Laurasiatheria</taxon>
        <taxon>Artiodactyla</taxon>
        <taxon>Ruminantia</taxon>
        <taxon>Pecora</taxon>
        <taxon>Cervidae</taxon>
        <taxon>Odocoileinae</taxon>
        <taxon>Rangifer</taxon>
    </lineage>
</organism>
<sequence length="248" mass="26279">MEIKRINFPPYTCSWATCSTSGVADSREGLVRGSRGPRLRGTQGSAGVRAGSAPRRGAVSLDPVLTSEACPETSGRDWKARAGRGGRQKGAGPTWIGAFRLSHFRLLLQIRSAEEAAFSQLMRRQGSERTGGLLQGRRRVLGPGVLPLAAGGGQPLVTCWGPGLGSWSHTAWWAHSLMHVGFAWGSSRQTALHPPESGRIEFSTVLGASRPCAPPGETLPASDLDASWDRESDRSSGGPVIPKMLSAS</sequence>
<evidence type="ECO:0000313" key="2">
    <source>
        <dbReference type="Proteomes" id="UP001162501"/>
    </source>
</evidence>
<reference evidence="1" key="1">
    <citation type="submission" date="2023-05" db="EMBL/GenBank/DDBJ databases">
        <authorList>
            <consortium name="ELIXIR-Norway"/>
        </authorList>
    </citation>
    <scope>NUCLEOTIDE SEQUENCE</scope>
</reference>
<proteinExistence type="predicted"/>
<protein>
    <submittedName>
        <fullName evidence="1">Uncharacterized protein</fullName>
    </submittedName>
</protein>
<gene>
    <name evidence="1" type="ORF">MRATA1EN3_LOCUS1463</name>
</gene>
<evidence type="ECO:0000313" key="1">
    <source>
        <dbReference type="EMBL" id="CAI9690250.1"/>
    </source>
</evidence>
<accession>A0ACB0DPR5</accession>
<dbReference type="Proteomes" id="UP001162501">
    <property type="component" value="Chromosome 1"/>
</dbReference>
<name>A0ACB0DPR5_RANTA</name>
<dbReference type="EMBL" id="OX596085">
    <property type="protein sequence ID" value="CAI9690250.1"/>
    <property type="molecule type" value="Genomic_DNA"/>
</dbReference>